<dbReference type="EMBL" id="BNAB01000013">
    <property type="protein sequence ID" value="GHE03742.1"/>
    <property type="molecule type" value="Genomic_DNA"/>
</dbReference>
<keyword evidence="3" id="KW-0862">Zinc</keyword>
<accession>A0AAN5A0A0</accession>
<dbReference type="Proteomes" id="UP000634647">
    <property type="component" value="Unassembled WGS sequence"/>
</dbReference>
<reference evidence="6" key="1">
    <citation type="journal article" date="2014" name="Int. J. Syst. Evol. Microbiol.">
        <title>Complete genome sequence of Corynebacterium casei LMG S-19264T (=DSM 44701T), isolated from a smear-ripened cheese.</title>
        <authorList>
            <consortium name="US DOE Joint Genome Institute (JGI-PGF)"/>
            <person name="Walter F."/>
            <person name="Albersmeier A."/>
            <person name="Kalinowski J."/>
            <person name="Ruckert C."/>
        </authorList>
    </citation>
    <scope>NUCLEOTIDE SEQUENCE</scope>
    <source>
        <strain evidence="6">CGMCC 1.10859</strain>
    </source>
</reference>
<dbReference type="InterPro" id="IPR055570">
    <property type="entry name" value="DUF7146"/>
</dbReference>
<dbReference type="GO" id="GO:0008270">
    <property type="term" value="F:zinc ion binding"/>
    <property type="evidence" value="ECO:0007669"/>
    <property type="project" value="UniProtKB-KW"/>
</dbReference>
<dbReference type="PANTHER" id="PTHR30313">
    <property type="entry name" value="DNA PRIMASE"/>
    <property type="match status" value="1"/>
</dbReference>
<evidence type="ECO:0000256" key="3">
    <source>
        <dbReference type="ARBA" id="ARBA00022833"/>
    </source>
</evidence>
<evidence type="ECO:0000256" key="4">
    <source>
        <dbReference type="SAM" id="MobiDB-lite"/>
    </source>
</evidence>
<evidence type="ECO:0000313" key="6">
    <source>
        <dbReference type="EMBL" id="GHE03742.1"/>
    </source>
</evidence>
<feature type="domain" description="Zinc finger CHC2-type" evidence="5">
    <location>
        <begin position="35"/>
        <end position="92"/>
    </location>
</feature>
<dbReference type="EMBL" id="FNOB01000027">
    <property type="protein sequence ID" value="SDX73600.1"/>
    <property type="molecule type" value="Genomic_DNA"/>
</dbReference>
<keyword evidence="2" id="KW-0863">Zinc-finger</keyword>
<sequence length="390" mass="41274">MALSDDVKERVSLVEVAGRVLDWDMRKSMARRGDWWAPCPFHAEKTSSFHVTEKAGASGQFYCFGCNAKGSVIDFVMQHDGVGFAEAVRRLADGAQIDRVLDPAAQAATRAARAKKQAAAEAEAEEAARKAHARARRLWAEASPDAPRLAEYLTGRGVRLDAIGGVPPTLRLHPRLTAYGDQGRPVWIGPAMVAAIGRGKLVGIHRTWIDGPARARTPDGAKVPKQMLGLTGGIFGQPVRLTPAAPGAPLVVGEGIETTLAGLTAHRLRWPARPVAAEAALTLGALCGPEDPAAPSPGTSARSGKALPTPRPDLAADRPGWLPPARASRVIVLADPSTKCPEAARLNAERALAKITAAARAWGGTASIAVPRGRWDHDDDFADLARMGEY</sequence>
<feature type="region of interest" description="Disordered" evidence="4">
    <location>
        <begin position="288"/>
        <end position="320"/>
    </location>
</feature>
<keyword evidence="8" id="KW-1185">Reference proteome</keyword>
<dbReference type="GO" id="GO:0005737">
    <property type="term" value="C:cytoplasm"/>
    <property type="evidence" value="ECO:0007669"/>
    <property type="project" value="TreeGrafter"/>
</dbReference>
<evidence type="ECO:0000313" key="7">
    <source>
        <dbReference type="EMBL" id="SDX73600.1"/>
    </source>
</evidence>
<protein>
    <submittedName>
        <fullName evidence="7">CHC2 zinc finger</fullName>
    </submittedName>
</protein>
<dbReference type="PANTHER" id="PTHR30313:SF2">
    <property type="entry name" value="DNA PRIMASE"/>
    <property type="match status" value="1"/>
</dbReference>
<dbReference type="SMART" id="SM00400">
    <property type="entry name" value="ZnF_CHCC"/>
    <property type="match status" value="1"/>
</dbReference>
<organism evidence="6 9">
    <name type="scientific">Allgaiera indica</name>
    <dbReference type="NCBI Taxonomy" id="765699"/>
    <lineage>
        <taxon>Bacteria</taxon>
        <taxon>Pseudomonadati</taxon>
        <taxon>Pseudomonadota</taxon>
        <taxon>Alphaproteobacteria</taxon>
        <taxon>Rhodobacterales</taxon>
        <taxon>Paracoccaceae</taxon>
        <taxon>Allgaiera</taxon>
    </lineage>
</organism>
<evidence type="ECO:0000256" key="1">
    <source>
        <dbReference type="ARBA" id="ARBA00022723"/>
    </source>
</evidence>
<dbReference type="Gene3D" id="3.90.580.10">
    <property type="entry name" value="Zinc finger, CHC2-type domain"/>
    <property type="match status" value="1"/>
</dbReference>
<reference evidence="6" key="3">
    <citation type="submission" date="2023-06" db="EMBL/GenBank/DDBJ databases">
        <authorList>
            <person name="Sun Q."/>
            <person name="Zhou Y."/>
        </authorList>
    </citation>
    <scope>NUCLEOTIDE SEQUENCE</scope>
    <source>
        <strain evidence="6">CGMCC 1.10859</strain>
    </source>
</reference>
<evidence type="ECO:0000256" key="2">
    <source>
        <dbReference type="ARBA" id="ARBA00022771"/>
    </source>
</evidence>
<dbReference type="Pfam" id="PF01807">
    <property type="entry name" value="Zn_ribbon_DnaG"/>
    <property type="match status" value="1"/>
</dbReference>
<dbReference type="InterPro" id="IPR002694">
    <property type="entry name" value="Znf_CHC2"/>
</dbReference>
<dbReference type="InterPro" id="IPR036977">
    <property type="entry name" value="DNA_primase_Znf_CHC2"/>
</dbReference>
<evidence type="ECO:0000313" key="8">
    <source>
        <dbReference type="Proteomes" id="UP000199541"/>
    </source>
</evidence>
<dbReference type="Pfam" id="PF23639">
    <property type="entry name" value="DUF7146"/>
    <property type="match status" value="1"/>
</dbReference>
<dbReference type="SUPFAM" id="SSF57783">
    <property type="entry name" value="Zinc beta-ribbon"/>
    <property type="match status" value="1"/>
</dbReference>
<dbReference type="RefSeq" id="WP_035839894.1">
    <property type="nucleotide sequence ID" value="NZ_BNAB01000013.1"/>
</dbReference>
<evidence type="ECO:0000313" key="9">
    <source>
        <dbReference type="Proteomes" id="UP000634647"/>
    </source>
</evidence>
<dbReference type="GO" id="GO:0006269">
    <property type="term" value="P:DNA replication, synthesis of primer"/>
    <property type="evidence" value="ECO:0007669"/>
    <property type="project" value="TreeGrafter"/>
</dbReference>
<reference evidence="7 8" key="2">
    <citation type="submission" date="2016-10" db="EMBL/GenBank/DDBJ databases">
        <authorList>
            <person name="Varghese N."/>
            <person name="Submissions S."/>
        </authorList>
    </citation>
    <scope>NUCLEOTIDE SEQUENCE [LARGE SCALE GENOMIC DNA]</scope>
    <source>
        <strain evidence="7 8">DSM 24802</strain>
    </source>
</reference>
<gene>
    <name evidence="6" type="ORF">GCM10008024_28310</name>
    <name evidence="7" type="ORF">SAMN05444006_1276</name>
</gene>
<dbReference type="AlphaFoldDB" id="A0AAN5A0A0"/>
<dbReference type="InterPro" id="IPR050219">
    <property type="entry name" value="DnaG_primase"/>
</dbReference>
<evidence type="ECO:0000259" key="5">
    <source>
        <dbReference type="SMART" id="SM00400"/>
    </source>
</evidence>
<name>A0AAN5A0A0_9RHOB</name>
<comment type="caution">
    <text evidence="6">The sequence shown here is derived from an EMBL/GenBank/DDBJ whole genome shotgun (WGS) entry which is preliminary data.</text>
</comment>
<dbReference type="GO" id="GO:0003899">
    <property type="term" value="F:DNA-directed RNA polymerase activity"/>
    <property type="evidence" value="ECO:0007669"/>
    <property type="project" value="InterPro"/>
</dbReference>
<proteinExistence type="predicted"/>
<dbReference type="Proteomes" id="UP000199541">
    <property type="component" value="Unassembled WGS sequence"/>
</dbReference>
<keyword evidence="1" id="KW-0479">Metal-binding</keyword>
<dbReference type="GO" id="GO:0003677">
    <property type="term" value="F:DNA binding"/>
    <property type="evidence" value="ECO:0007669"/>
    <property type="project" value="InterPro"/>
</dbReference>